<dbReference type="InterPro" id="IPR004629">
    <property type="entry name" value="WecG_TagA_CpsF"/>
</dbReference>
<evidence type="ECO:0000256" key="2">
    <source>
        <dbReference type="ARBA" id="ARBA00022679"/>
    </source>
</evidence>
<dbReference type="EMBL" id="FNXG01000004">
    <property type="protein sequence ID" value="SEI04715.1"/>
    <property type="molecule type" value="Genomic_DNA"/>
</dbReference>
<dbReference type="Proteomes" id="UP000199125">
    <property type="component" value="Unassembled WGS sequence"/>
</dbReference>
<dbReference type="PANTHER" id="PTHR34136:SF1">
    <property type="entry name" value="UDP-N-ACETYL-D-MANNOSAMINURONIC ACID TRANSFERASE"/>
    <property type="match status" value="1"/>
</dbReference>
<evidence type="ECO:0000256" key="1">
    <source>
        <dbReference type="ARBA" id="ARBA00022676"/>
    </source>
</evidence>
<dbReference type="PANTHER" id="PTHR34136">
    <property type="match status" value="1"/>
</dbReference>
<dbReference type="Pfam" id="PF03808">
    <property type="entry name" value="Glyco_tran_WecG"/>
    <property type="match status" value="1"/>
</dbReference>
<dbReference type="GO" id="GO:0016758">
    <property type="term" value="F:hexosyltransferase activity"/>
    <property type="evidence" value="ECO:0007669"/>
    <property type="project" value="TreeGrafter"/>
</dbReference>
<reference evidence="4" key="1">
    <citation type="submission" date="2016-10" db="EMBL/GenBank/DDBJ databases">
        <authorList>
            <person name="Varghese N."/>
            <person name="Submissions S."/>
        </authorList>
    </citation>
    <scope>NUCLEOTIDE SEQUENCE [LARGE SCALE GENOMIC DNA]</scope>
    <source>
        <strain evidence="4">DSM 11593</strain>
    </source>
</reference>
<sequence>MVERKRTGVRGDWRKVQLLNVFVHDVTMDEVVRDFNEGLMLTLHVDMLMKLQKDREFYDIFKQFDLITCDSQILYFATKFLGNPVAERVSGSDYFPKFYMANKDNPEVTVYLCGGKPGIAEIAAENINRKVGRRFIVGTDSPAFDFDKDPADIDRVIAKINDSGATVLLVGLGGGRQEKFIVKYRDRMPNIRLFLPLGGTIDYEAGTFKRPPAWITEWGFEWLYRLLKEPRQRWHRYIVHEPPVLWRLAAQKLGLYRDPFGGGAK</sequence>
<name>A0A1H6MRX8_9RHOB</name>
<dbReference type="STRING" id="65735.SAMN04488075_2452"/>
<dbReference type="CDD" id="cd06533">
    <property type="entry name" value="Glyco_transf_WecG_TagA"/>
    <property type="match status" value="1"/>
</dbReference>
<keyword evidence="4" id="KW-1185">Reference proteome</keyword>
<protein>
    <submittedName>
        <fullName evidence="3">Polymer biosynthesis protein, WecB/TagA/CpsF family</fullName>
    </submittedName>
</protein>
<keyword evidence="2" id="KW-0808">Transferase</keyword>
<keyword evidence="1" id="KW-0328">Glycosyltransferase</keyword>
<gene>
    <name evidence="3" type="ORF">SAMN04488075_2452</name>
</gene>
<dbReference type="AlphaFoldDB" id="A0A1H6MRX8"/>
<dbReference type="NCBIfam" id="TIGR00696">
    <property type="entry name" value="wecG_tagA_cpsF"/>
    <property type="match status" value="1"/>
</dbReference>
<proteinExistence type="predicted"/>
<evidence type="ECO:0000313" key="4">
    <source>
        <dbReference type="Proteomes" id="UP000199125"/>
    </source>
</evidence>
<dbReference type="RefSeq" id="WP_177172559.1">
    <property type="nucleotide sequence ID" value="NZ_FNXG01000004.1"/>
</dbReference>
<evidence type="ECO:0000313" key="3">
    <source>
        <dbReference type="EMBL" id="SEI04715.1"/>
    </source>
</evidence>
<accession>A0A1H6MRX8</accession>
<organism evidence="3 4">
    <name type="scientific">Paracoccus alkenifer</name>
    <dbReference type="NCBI Taxonomy" id="65735"/>
    <lineage>
        <taxon>Bacteria</taxon>
        <taxon>Pseudomonadati</taxon>
        <taxon>Pseudomonadota</taxon>
        <taxon>Alphaproteobacteria</taxon>
        <taxon>Rhodobacterales</taxon>
        <taxon>Paracoccaceae</taxon>
        <taxon>Paracoccus</taxon>
    </lineage>
</organism>